<name>A0ABN2TM51_9ACTN</name>
<dbReference type="RefSeq" id="WP_344663891.1">
    <property type="nucleotide sequence ID" value="NZ_BAAAQN010000002.1"/>
</dbReference>
<keyword evidence="2" id="KW-1185">Reference proteome</keyword>
<evidence type="ECO:0000313" key="1">
    <source>
        <dbReference type="EMBL" id="GAA2013849.1"/>
    </source>
</evidence>
<protein>
    <submittedName>
        <fullName evidence="1">Uncharacterized protein</fullName>
    </submittedName>
</protein>
<dbReference type="Proteomes" id="UP001500751">
    <property type="component" value="Unassembled WGS sequence"/>
</dbReference>
<gene>
    <name evidence="1" type="ORF">GCM10009839_05910</name>
</gene>
<evidence type="ECO:0000313" key="2">
    <source>
        <dbReference type="Proteomes" id="UP001500751"/>
    </source>
</evidence>
<accession>A0ABN2TM51</accession>
<reference evidence="1 2" key="1">
    <citation type="journal article" date="2019" name="Int. J. Syst. Evol. Microbiol.">
        <title>The Global Catalogue of Microorganisms (GCM) 10K type strain sequencing project: providing services to taxonomists for standard genome sequencing and annotation.</title>
        <authorList>
            <consortium name="The Broad Institute Genomics Platform"/>
            <consortium name="The Broad Institute Genome Sequencing Center for Infectious Disease"/>
            <person name="Wu L."/>
            <person name="Ma J."/>
        </authorList>
    </citation>
    <scope>NUCLEOTIDE SEQUENCE [LARGE SCALE GENOMIC DNA]</scope>
    <source>
        <strain evidence="1 2">JCM 16014</strain>
    </source>
</reference>
<dbReference type="EMBL" id="BAAAQN010000002">
    <property type="protein sequence ID" value="GAA2013849.1"/>
    <property type="molecule type" value="Genomic_DNA"/>
</dbReference>
<sequence length="182" mass="20122">MPSTVWVDAIGKARMDLTFAGYTSYFLWSIVPSLREALRVKAEGGARVRFLLGDPESEVTRRREAEEAVSLTISSRIAITMGELEHLKGLPNVEARYSDRHIALSVWQFDDEAVVCTHIASLVDSQQPGARRVGDRLGSPSCLRLLRWRGEAGVLDLPCLPGHGRRSGCFGGVDRGRLVHPR</sequence>
<comment type="caution">
    <text evidence="1">The sequence shown here is derived from an EMBL/GenBank/DDBJ whole genome shotgun (WGS) entry which is preliminary data.</text>
</comment>
<proteinExistence type="predicted"/>
<organism evidence="1 2">
    <name type="scientific">Catenulispora yoronensis</name>
    <dbReference type="NCBI Taxonomy" id="450799"/>
    <lineage>
        <taxon>Bacteria</taxon>
        <taxon>Bacillati</taxon>
        <taxon>Actinomycetota</taxon>
        <taxon>Actinomycetes</taxon>
        <taxon>Catenulisporales</taxon>
        <taxon>Catenulisporaceae</taxon>
        <taxon>Catenulispora</taxon>
    </lineage>
</organism>